<dbReference type="Pfam" id="PF17384">
    <property type="entry name" value="DUF150_C"/>
    <property type="match status" value="1"/>
</dbReference>
<dbReference type="OrthoDB" id="9805006at2"/>
<reference evidence="6" key="2">
    <citation type="submission" date="2007-10" db="EMBL/GenBank/DDBJ databases">
        <authorList>
            <person name="Myers G.S."/>
        </authorList>
    </citation>
    <scope>NUCLEOTIDE SEQUENCE [LARGE SCALE GENOMIC DNA]</scope>
</reference>
<keyword evidence="7" id="KW-1185">Reference proteome</keyword>
<comment type="caution">
    <text evidence="6">The sequence shown here is derived from an EMBL/GenBank/DDBJ whole genome shotgun (WGS) entry which is preliminary data.</text>
</comment>
<gene>
    <name evidence="3" type="primary">rimP</name>
    <name evidence="6" type="ORF">RICGR_1039</name>
</gene>
<dbReference type="PANTHER" id="PTHR33867:SF1">
    <property type="entry name" value="RIBOSOME MATURATION FACTOR RIMP"/>
    <property type="match status" value="1"/>
</dbReference>
<dbReference type="GO" id="GO:0000028">
    <property type="term" value="P:ribosomal small subunit assembly"/>
    <property type="evidence" value="ECO:0007669"/>
    <property type="project" value="TreeGrafter"/>
</dbReference>
<evidence type="ECO:0000256" key="2">
    <source>
        <dbReference type="ARBA" id="ARBA00022517"/>
    </source>
</evidence>
<accession>A8PNL6</accession>
<dbReference type="RefSeq" id="WP_006034757.1">
    <property type="nucleotide sequence ID" value="NZ_AAQJ02000001.1"/>
</dbReference>
<dbReference type="NCBIfam" id="NF000927">
    <property type="entry name" value="PRK00092.1-1"/>
    <property type="match status" value="1"/>
</dbReference>
<dbReference type="STRING" id="59196.RICGR_1039"/>
<comment type="function">
    <text evidence="3">Required for maturation of 30S ribosomal subunits.</text>
</comment>
<feature type="domain" description="Ribosome maturation factor RimP N-terminal" evidence="4">
    <location>
        <begin position="12"/>
        <end position="83"/>
    </location>
</feature>
<dbReference type="InterPro" id="IPR035956">
    <property type="entry name" value="RimP_N_sf"/>
</dbReference>
<dbReference type="PANTHER" id="PTHR33867">
    <property type="entry name" value="RIBOSOME MATURATION FACTOR RIMP"/>
    <property type="match status" value="1"/>
</dbReference>
<comment type="similarity">
    <text evidence="3">Belongs to the RimP family.</text>
</comment>
<dbReference type="eggNOG" id="COG0779">
    <property type="taxonomic scope" value="Bacteria"/>
</dbReference>
<dbReference type="Gene3D" id="3.30.300.70">
    <property type="entry name" value="RimP-like superfamily, N-terminal"/>
    <property type="match status" value="1"/>
</dbReference>
<dbReference type="SUPFAM" id="SSF74942">
    <property type="entry name" value="YhbC-like, C-terminal domain"/>
    <property type="match status" value="1"/>
</dbReference>
<dbReference type="Proteomes" id="UP000054075">
    <property type="component" value="Unassembled WGS sequence"/>
</dbReference>
<dbReference type="GO" id="GO:0006412">
    <property type="term" value="P:translation"/>
    <property type="evidence" value="ECO:0007669"/>
    <property type="project" value="TreeGrafter"/>
</dbReference>
<name>A8PNL6_9COXI</name>
<dbReference type="EMBL" id="AAQJ02000001">
    <property type="protein sequence ID" value="EDP45769.1"/>
    <property type="molecule type" value="Genomic_DNA"/>
</dbReference>
<dbReference type="AlphaFoldDB" id="A8PNL6"/>
<evidence type="ECO:0000259" key="4">
    <source>
        <dbReference type="Pfam" id="PF02576"/>
    </source>
</evidence>
<dbReference type="GO" id="GO:0005829">
    <property type="term" value="C:cytosol"/>
    <property type="evidence" value="ECO:0007669"/>
    <property type="project" value="TreeGrafter"/>
</dbReference>
<keyword evidence="1 3" id="KW-0963">Cytoplasm</keyword>
<reference evidence="6" key="1">
    <citation type="submission" date="2006-04" db="EMBL/GenBank/DDBJ databases">
        <authorList>
            <person name="Seshadri R."/>
            <person name="Federici B.A."/>
        </authorList>
    </citation>
    <scope>NUCLEOTIDE SEQUENCE [LARGE SCALE GENOMIC DNA]</scope>
</reference>
<evidence type="ECO:0000313" key="6">
    <source>
        <dbReference type="EMBL" id="EDP45769.1"/>
    </source>
</evidence>
<evidence type="ECO:0000259" key="5">
    <source>
        <dbReference type="Pfam" id="PF17384"/>
    </source>
</evidence>
<dbReference type="SUPFAM" id="SSF75420">
    <property type="entry name" value="YhbC-like, N-terminal domain"/>
    <property type="match status" value="1"/>
</dbReference>
<dbReference type="InterPro" id="IPR036847">
    <property type="entry name" value="RimP_C_sf"/>
</dbReference>
<protein>
    <recommendedName>
        <fullName evidence="3">Ribosome maturation factor RimP</fullName>
    </recommendedName>
</protein>
<dbReference type="HAMAP" id="MF_01077">
    <property type="entry name" value="RimP"/>
    <property type="match status" value="1"/>
</dbReference>
<dbReference type="InterPro" id="IPR028998">
    <property type="entry name" value="RimP_C"/>
</dbReference>
<feature type="domain" description="Ribosome maturation factor RimP C-terminal" evidence="5">
    <location>
        <begin position="86"/>
        <end position="150"/>
    </location>
</feature>
<comment type="subcellular location">
    <subcellularLocation>
        <location evidence="3">Cytoplasm</location>
    </subcellularLocation>
</comment>
<dbReference type="FunFam" id="3.30.300.70:FF:000001">
    <property type="entry name" value="Ribosome maturation factor RimP"/>
    <property type="match status" value="1"/>
</dbReference>
<sequence length="153" mass="17588">MIRNNSAIEARLSPTIEALGYELWACVYLREGQKNRLRIYIDSEKGITLSDCERVSRQVGALLDVEDLLQGHYHLEVSSPGLDRPLIKEDHFQRYVGYPIHVFLQSPIDNQRKFKGLLQSTRASGIVLNREGKEFVLTWDNILHANVLPKMNK</sequence>
<dbReference type="InterPro" id="IPR028989">
    <property type="entry name" value="RimP_N"/>
</dbReference>
<proteinExistence type="inferred from homology"/>
<evidence type="ECO:0000256" key="3">
    <source>
        <dbReference type="HAMAP-Rule" id="MF_01077"/>
    </source>
</evidence>
<dbReference type="Gene3D" id="2.30.30.180">
    <property type="entry name" value="Ribosome maturation factor RimP, C-terminal domain"/>
    <property type="match status" value="1"/>
</dbReference>
<organism evidence="6 7">
    <name type="scientific">Rickettsiella grylli</name>
    <dbReference type="NCBI Taxonomy" id="59196"/>
    <lineage>
        <taxon>Bacteria</taxon>
        <taxon>Pseudomonadati</taxon>
        <taxon>Pseudomonadota</taxon>
        <taxon>Gammaproteobacteria</taxon>
        <taxon>Legionellales</taxon>
        <taxon>Coxiellaceae</taxon>
        <taxon>Rickettsiella</taxon>
    </lineage>
</organism>
<evidence type="ECO:0000313" key="7">
    <source>
        <dbReference type="Proteomes" id="UP000054075"/>
    </source>
</evidence>
<keyword evidence="2 3" id="KW-0690">Ribosome biogenesis</keyword>
<evidence type="ECO:0000256" key="1">
    <source>
        <dbReference type="ARBA" id="ARBA00022490"/>
    </source>
</evidence>
<dbReference type="InterPro" id="IPR003728">
    <property type="entry name" value="Ribosome_maturation_RimP"/>
</dbReference>
<dbReference type="CDD" id="cd01734">
    <property type="entry name" value="YlxS_C"/>
    <property type="match status" value="1"/>
</dbReference>
<dbReference type="Pfam" id="PF02576">
    <property type="entry name" value="RimP_N"/>
    <property type="match status" value="1"/>
</dbReference>